<reference evidence="2" key="1">
    <citation type="journal article" date="2017" name="Genome Biol.">
        <title>Comparative genomics reveals high biological diversity and specific adaptations in the industrially and medically important fungal genus Aspergillus.</title>
        <authorList>
            <person name="de Vries R.P."/>
            <person name="Riley R."/>
            <person name="Wiebenga A."/>
            <person name="Aguilar-Osorio G."/>
            <person name="Amillis S."/>
            <person name="Uchima C.A."/>
            <person name="Anderluh G."/>
            <person name="Asadollahi M."/>
            <person name="Askin M."/>
            <person name="Barry K."/>
            <person name="Battaglia E."/>
            <person name="Bayram O."/>
            <person name="Benocci T."/>
            <person name="Braus-Stromeyer S.A."/>
            <person name="Caldana C."/>
            <person name="Canovas D."/>
            <person name="Cerqueira G.C."/>
            <person name="Chen F."/>
            <person name="Chen W."/>
            <person name="Choi C."/>
            <person name="Clum A."/>
            <person name="Dos Santos R.A."/>
            <person name="Damasio A.R."/>
            <person name="Diallinas G."/>
            <person name="Emri T."/>
            <person name="Fekete E."/>
            <person name="Flipphi M."/>
            <person name="Freyberg S."/>
            <person name="Gallo A."/>
            <person name="Gournas C."/>
            <person name="Habgood R."/>
            <person name="Hainaut M."/>
            <person name="Harispe M.L."/>
            <person name="Henrissat B."/>
            <person name="Hilden K.S."/>
            <person name="Hope R."/>
            <person name="Hossain A."/>
            <person name="Karabika E."/>
            <person name="Karaffa L."/>
            <person name="Karanyi Z."/>
            <person name="Krasevec N."/>
            <person name="Kuo A."/>
            <person name="Kusch H."/>
            <person name="LaButti K."/>
            <person name="Lagendijk E.L."/>
            <person name="Lapidus A."/>
            <person name="Levasseur A."/>
            <person name="Lindquist E."/>
            <person name="Lipzen A."/>
            <person name="Logrieco A.F."/>
            <person name="MacCabe A."/>
            <person name="Maekelae M.R."/>
            <person name="Malavazi I."/>
            <person name="Melin P."/>
            <person name="Meyer V."/>
            <person name="Mielnichuk N."/>
            <person name="Miskei M."/>
            <person name="Molnar A.P."/>
            <person name="Mule G."/>
            <person name="Ngan C.Y."/>
            <person name="Orejas M."/>
            <person name="Orosz E."/>
            <person name="Ouedraogo J.P."/>
            <person name="Overkamp K.M."/>
            <person name="Park H.-S."/>
            <person name="Perrone G."/>
            <person name="Piumi F."/>
            <person name="Punt P.J."/>
            <person name="Ram A.F."/>
            <person name="Ramon A."/>
            <person name="Rauscher S."/>
            <person name="Record E."/>
            <person name="Riano-Pachon D.M."/>
            <person name="Robert V."/>
            <person name="Roehrig J."/>
            <person name="Ruller R."/>
            <person name="Salamov A."/>
            <person name="Salih N.S."/>
            <person name="Samson R.A."/>
            <person name="Sandor E."/>
            <person name="Sanguinetti M."/>
            <person name="Schuetze T."/>
            <person name="Sepcic K."/>
            <person name="Shelest E."/>
            <person name="Sherlock G."/>
            <person name="Sophianopoulou V."/>
            <person name="Squina F.M."/>
            <person name="Sun H."/>
            <person name="Susca A."/>
            <person name="Todd R.B."/>
            <person name="Tsang A."/>
            <person name="Unkles S.E."/>
            <person name="van de Wiele N."/>
            <person name="van Rossen-Uffink D."/>
            <person name="Oliveira J.V."/>
            <person name="Vesth T.C."/>
            <person name="Visser J."/>
            <person name="Yu J.-H."/>
            <person name="Zhou M."/>
            <person name="Andersen M.R."/>
            <person name="Archer D.B."/>
            <person name="Baker S.E."/>
            <person name="Benoit I."/>
            <person name="Brakhage A.A."/>
            <person name="Braus G.H."/>
            <person name="Fischer R."/>
            <person name="Frisvad J.C."/>
            <person name="Goldman G.H."/>
            <person name="Houbraken J."/>
            <person name="Oakley B."/>
            <person name="Pocsi I."/>
            <person name="Scazzocchio C."/>
            <person name="Seiboth B."/>
            <person name="vanKuyk P.A."/>
            <person name="Wortman J."/>
            <person name="Dyer P.S."/>
            <person name="Grigoriev I.V."/>
        </authorList>
    </citation>
    <scope>NUCLEOTIDE SEQUENCE [LARGE SCALE GENOMIC DNA]</scope>
    <source>
        <strain evidence="2">CBS 101740 / IMI 381727 / IBT 21946</strain>
    </source>
</reference>
<evidence type="ECO:0000313" key="1">
    <source>
        <dbReference type="EMBL" id="OJJ74820.1"/>
    </source>
</evidence>
<dbReference type="EMBL" id="KV878681">
    <property type="protein sequence ID" value="OJJ74820.1"/>
    <property type="molecule type" value="Genomic_DNA"/>
</dbReference>
<protein>
    <submittedName>
        <fullName evidence="1">Uncharacterized protein</fullName>
    </submittedName>
</protein>
<dbReference type="VEuPathDB" id="FungiDB:ASPBRDRAFT_27815"/>
<accession>A0A1L9UTA5</accession>
<organism evidence="1 2">
    <name type="scientific">Aspergillus brasiliensis (strain CBS 101740 / IMI 381727 / IBT 21946)</name>
    <dbReference type="NCBI Taxonomy" id="767769"/>
    <lineage>
        <taxon>Eukaryota</taxon>
        <taxon>Fungi</taxon>
        <taxon>Dikarya</taxon>
        <taxon>Ascomycota</taxon>
        <taxon>Pezizomycotina</taxon>
        <taxon>Eurotiomycetes</taxon>
        <taxon>Eurotiomycetidae</taxon>
        <taxon>Eurotiales</taxon>
        <taxon>Aspergillaceae</taxon>
        <taxon>Aspergillus</taxon>
        <taxon>Aspergillus subgen. Circumdati</taxon>
    </lineage>
</organism>
<sequence length="504" mass="58191">MKPLPSEIIHLIVLYLREDHISAKRHPNVVTIGDPFGDLPLVWRPLYLARYSVVSRQWQSVVESIIWKRICLQGHLWVSQLVTYTTGDDFRCARVGYIRHILWQPLIVLPRVTDPIYHTNSNDALYEWYDTQYHNALRPLFLVLQTWEEQHPGLELVFRDWSPACGAVRPRITENSSLRDILIGDRGVLPACLTATHLEDYPSLPCVRSIGVLGTSRSVVMLSSFGLIFKRLPNVRHASAHDATWLSVTTGDGRRLLRQEMIDFIHCVPQSVESLELSVKGDRECSLWLHVDTRSQPVTYLDPNGLDILSIRLHTLSMRLGELTLTHIRISKALFWPSTQGSTNASYWPNLERLQVLKMPPYNIDGSLLLGLRAPLRVEQLFQGWLSDDFSTNTPTDQREYIKSDQMGVLYQAMGQAARHMPRLQIMRLSLLHYRYRTGIESGEFLEFNRGKDARIAHLRINTQWGYQIGEEVISAWGLEEETAEQFRRTMDVTMPWYVEPRED</sequence>
<evidence type="ECO:0000313" key="2">
    <source>
        <dbReference type="Proteomes" id="UP000184499"/>
    </source>
</evidence>
<dbReference type="AlphaFoldDB" id="A0A1L9UTA5"/>
<name>A0A1L9UTA5_ASPBC</name>
<dbReference type="Proteomes" id="UP000184499">
    <property type="component" value="Unassembled WGS sequence"/>
</dbReference>
<proteinExistence type="predicted"/>
<dbReference type="OMA" id="WEYDIAY"/>
<dbReference type="GeneID" id="93574926"/>
<dbReference type="STRING" id="767769.A0A1L9UTA5"/>
<dbReference type="RefSeq" id="XP_067482068.1">
    <property type="nucleotide sequence ID" value="XM_067622438.1"/>
</dbReference>
<gene>
    <name evidence="1" type="ORF">ASPBRDRAFT_27815</name>
</gene>
<dbReference type="OrthoDB" id="4802432at2759"/>
<keyword evidence="2" id="KW-1185">Reference proteome</keyword>